<dbReference type="EMBL" id="CP035493">
    <property type="protein sequence ID" value="QAY70005.1"/>
    <property type="molecule type" value="Genomic_DNA"/>
</dbReference>
<dbReference type="RefSeq" id="WP_129187518.1">
    <property type="nucleotide sequence ID" value="NZ_CP035493.1"/>
</dbReference>
<keyword evidence="2" id="KW-1185">Reference proteome</keyword>
<accession>A0A4P6F409</accession>
<organism evidence="1 2">
    <name type="scientific">Xylanimonas protaetiae</name>
    <dbReference type="NCBI Taxonomy" id="2509457"/>
    <lineage>
        <taxon>Bacteria</taxon>
        <taxon>Bacillati</taxon>
        <taxon>Actinomycetota</taxon>
        <taxon>Actinomycetes</taxon>
        <taxon>Micrococcales</taxon>
        <taxon>Promicromonosporaceae</taxon>
        <taxon>Xylanimonas</taxon>
    </lineage>
</organism>
<sequence length="108" mass="11961">MPSYIIKADPDTDLFVEWSTVVEAPTRWGTRAQLEAAGFDADRLDRAATKGSSCRGDIADWYVWGEGFIYQQQGWLPRARLAALVERLGSDEHANVTDLLDPFGDGEG</sequence>
<evidence type="ECO:0000313" key="1">
    <source>
        <dbReference type="EMBL" id="QAY70005.1"/>
    </source>
</evidence>
<dbReference type="OrthoDB" id="4567621at2"/>
<reference evidence="1 2" key="1">
    <citation type="submission" date="2019-01" db="EMBL/GenBank/DDBJ databases">
        <title>Genome sequencing of strain FW10M-9.</title>
        <authorList>
            <person name="Heo J."/>
            <person name="Kim S.-J."/>
            <person name="Kim J.-S."/>
            <person name="Hong S.-B."/>
            <person name="Kwon S.-W."/>
        </authorList>
    </citation>
    <scope>NUCLEOTIDE SEQUENCE [LARGE SCALE GENOMIC DNA]</scope>
    <source>
        <strain evidence="1 2">FW10M-9</strain>
    </source>
</reference>
<evidence type="ECO:0000313" key="2">
    <source>
        <dbReference type="Proteomes" id="UP000292118"/>
    </source>
</evidence>
<dbReference type="Proteomes" id="UP000292118">
    <property type="component" value="Chromosome"/>
</dbReference>
<dbReference type="AlphaFoldDB" id="A0A4P6F409"/>
<dbReference type="KEGG" id="xya:ET471_08145"/>
<protein>
    <submittedName>
        <fullName evidence="1">Uncharacterized protein</fullName>
    </submittedName>
</protein>
<proteinExistence type="predicted"/>
<name>A0A4P6F409_9MICO</name>
<gene>
    <name evidence="1" type="ORF">ET471_08145</name>
</gene>